<dbReference type="InterPro" id="IPR012340">
    <property type="entry name" value="NA-bd_OB-fold"/>
</dbReference>
<evidence type="ECO:0000313" key="3">
    <source>
        <dbReference type="EMBL" id="PWA40071.1"/>
    </source>
</evidence>
<dbReference type="EMBL" id="PKPP01014086">
    <property type="protein sequence ID" value="PWA40071.1"/>
    <property type="molecule type" value="Genomic_DNA"/>
</dbReference>
<dbReference type="CDD" id="cd04481">
    <property type="entry name" value="RPA1_DBD_B_like"/>
    <property type="match status" value="1"/>
</dbReference>
<dbReference type="PANTHER" id="PTHR47165:SF4">
    <property type="entry name" value="OS03G0429900 PROTEIN"/>
    <property type="match status" value="1"/>
</dbReference>
<name>A0A2U1KTJ5_ARTAN</name>
<organism evidence="3 4">
    <name type="scientific">Artemisia annua</name>
    <name type="common">Sweet wormwood</name>
    <dbReference type="NCBI Taxonomy" id="35608"/>
    <lineage>
        <taxon>Eukaryota</taxon>
        <taxon>Viridiplantae</taxon>
        <taxon>Streptophyta</taxon>
        <taxon>Embryophyta</taxon>
        <taxon>Tracheophyta</taxon>
        <taxon>Spermatophyta</taxon>
        <taxon>Magnoliopsida</taxon>
        <taxon>eudicotyledons</taxon>
        <taxon>Gunneridae</taxon>
        <taxon>Pentapetalae</taxon>
        <taxon>asterids</taxon>
        <taxon>campanulids</taxon>
        <taxon>Asterales</taxon>
        <taxon>Asteraceae</taxon>
        <taxon>Asteroideae</taxon>
        <taxon>Anthemideae</taxon>
        <taxon>Artemisiinae</taxon>
        <taxon>Artemisia</taxon>
    </lineage>
</organism>
<dbReference type="SUPFAM" id="SSF50249">
    <property type="entry name" value="Nucleic acid-binding proteins"/>
    <property type="match status" value="2"/>
</dbReference>
<gene>
    <name evidence="3" type="ORF">CTI12_AA566210</name>
</gene>
<proteinExistence type="predicted"/>
<sequence>MCRMAESSMKNIQPTATNKIIQVEANIRPKDRNKIIEAIVYRTWIARDPPNTTEKGCRAILLDKQIYTCKKIKLFNSLTDYIGCYINSGDSDTIGNPNKDQIVNRKIEIQNLNRVSIELTLWDELAQKFEKDEIDKLERPIIIAISSCRVQRYRNRLQLSSTPASYYYINPKIPQLEQYRAQYRELFNINPPLEIVRQPYEDIEKERMRNRFSLDTLLNQTPKTYEGVRFTCEGSISTINTSRDWYYTACTKCSLKVSNDDGVFQCGVHRALANPSYRYNFKGYLTDGSATTMITFFTPKADIPEKIHSITGKRYIFQFQYNTSSKQVTPDFIFNGLLDQPENPKQIEDKASGSKTAQEEYNTVTIDIPEDQQMALTIQSTPAVTPPPGEISMQPNPTEEQPTEVNLLVVTELAPTPKVYTGMQTRSRTDAMQASTTQFSKTVEQKNIESSEDDVTDQQNYPFNTPVQAEEYFTDATSKSSMANTSKLTTSKRALFQGKTADAKKNKKE</sequence>
<feature type="domain" description="Replication protein A OB" evidence="2">
    <location>
        <begin position="76"/>
        <end position="167"/>
    </location>
</feature>
<dbReference type="Proteomes" id="UP000245207">
    <property type="component" value="Unassembled WGS sequence"/>
</dbReference>
<dbReference type="InterPro" id="IPR031657">
    <property type="entry name" value="REPA_OB_2"/>
</dbReference>
<dbReference type="Gene3D" id="2.40.50.140">
    <property type="entry name" value="Nucleic acid-binding proteins"/>
    <property type="match status" value="2"/>
</dbReference>
<accession>A0A2U1KTJ5</accession>
<keyword evidence="4" id="KW-1185">Reference proteome</keyword>
<reference evidence="3 4" key="1">
    <citation type="journal article" date="2018" name="Mol. Plant">
        <title>The genome of Artemisia annua provides insight into the evolution of Asteraceae family and artemisinin biosynthesis.</title>
        <authorList>
            <person name="Shen Q."/>
            <person name="Zhang L."/>
            <person name="Liao Z."/>
            <person name="Wang S."/>
            <person name="Yan T."/>
            <person name="Shi P."/>
            <person name="Liu M."/>
            <person name="Fu X."/>
            <person name="Pan Q."/>
            <person name="Wang Y."/>
            <person name="Lv Z."/>
            <person name="Lu X."/>
            <person name="Zhang F."/>
            <person name="Jiang W."/>
            <person name="Ma Y."/>
            <person name="Chen M."/>
            <person name="Hao X."/>
            <person name="Li L."/>
            <person name="Tang Y."/>
            <person name="Lv G."/>
            <person name="Zhou Y."/>
            <person name="Sun X."/>
            <person name="Brodelius P.E."/>
            <person name="Rose J.K.C."/>
            <person name="Tang K."/>
        </authorList>
    </citation>
    <scope>NUCLEOTIDE SEQUENCE [LARGE SCALE GENOMIC DNA]</scope>
    <source>
        <strain evidence="4">cv. Huhao1</strain>
        <tissue evidence="3">Leaf</tissue>
    </source>
</reference>
<comment type="caution">
    <text evidence="3">The sequence shown here is derived from an EMBL/GenBank/DDBJ whole genome shotgun (WGS) entry which is preliminary data.</text>
</comment>
<protein>
    <submittedName>
        <fullName evidence="3">Nucleic acid-binding, OB-fold protein</fullName>
    </submittedName>
</protein>
<evidence type="ECO:0000313" key="4">
    <source>
        <dbReference type="Proteomes" id="UP000245207"/>
    </source>
</evidence>
<dbReference type="OrthoDB" id="694146at2759"/>
<dbReference type="STRING" id="35608.A0A2U1KTJ5"/>
<dbReference type="PANTHER" id="PTHR47165">
    <property type="entry name" value="OS03G0429900 PROTEIN"/>
    <property type="match status" value="1"/>
</dbReference>
<dbReference type="AlphaFoldDB" id="A0A2U1KTJ5"/>
<evidence type="ECO:0000256" key="1">
    <source>
        <dbReference type="ARBA" id="ARBA00023125"/>
    </source>
</evidence>
<evidence type="ECO:0000259" key="2">
    <source>
        <dbReference type="Pfam" id="PF16900"/>
    </source>
</evidence>
<keyword evidence="1" id="KW-0238">DNA-binding</keyword>
<dbReference type="GO" id="GO:0003677">
    <property type="term" value="F:DNA binding"/>
    <property type="evidence" value="ECO:0007669"/>
    <property type="project" value="UniProtKB-KW"/>
</dbReference>
<dbReference type="Pfam" id="PF16900">
    <property type="entry name" value="REPA_OB_2"/>
    <property type="match status" value="1"/>
</dbReference>